<feature type="compositionally biased region" description="Basic residues" evidence="1">
    <location>
        <begin position="558"/>
        <end position="575"/>
    </location>
</feature>
<gene>
    <name evidence="2" type="ORF">COCNU_01G003760</name>
</gene>
<feature type="region of interest" description="Disordered" evidence="1">
    <location>
        <begin position="463"/>
        <end position="575"/>
    </location>
</feature>
<name>A0A8K0MU39_COCNU</name>
<reference evidence="2" key="2">
    <citation type="submission" date="2019-07" db="EMBL/GenBank/DDBJ databases">
        <authorList>
            <person name="Yang Y."/>
            <person name="Bocs S."/>
            <person name="Baudouin L."/>
        </authorList>
    </citation>
    <scope>NUCLEOTIDE SEQUENCE</scope>
    <source>
        <tissue evidence="2">Spear leaf of Hainan Tall coconut</tissue>
    </source>
</reference>
<dbReference type="GO" id="GO:0071763">
    <property type="term" value="P:nuclear membrane organization"/>
    <property type="evidence" value="ECO:0007669"/>
    <property type="project" value="TreeGrafter"/>
</dbReference>
<dbReference type="OrthoDB" id="666185at2759"/>
<sequence length="575" mass="62079">MEGSQAVVSRSESKLVIEQLLMQETFTRDECNRLTKIIQSRVVEAPFTGVVEDGTLKGTSDRATSSATAFSGARRSLNQNLLESIQYSASKLNAFSPGYYSPVQACTPDLCDTAVMEAKKCVSIWNTVLYSVLIPGIENDSSSPIDLAKSYMRSLPPWKSPSLSSIGFKTPPPSWMHLYKDETTDATLNHFLSSSKVLKRNALSIGLWDTLKETRRVRLKSRDDILEIPKFKQLDSSARLSENDISKISLGAHMKDREVLGVDHHSNSLGPTEVPSASPKLSEELNTENLCSNGALRFCDQKGGEENTLTETGNVTSIGIVSEPEEALNAVQPDTNSSHPVSSIMKSELKSSNHNVLILENNKDDGTELLQLQDGSIDVPHEYLLLASKSVEIGGNLLSEAKDTTSECIKTAAPSVADGATNGDNNHTSSIQTVPEVLGILEANDCSQLNLDPGLKETHSVAADSRLPDGNPQIQKEANGSTQKISAPGSSAESNANSDIESFSKGGPGGTNSNGEPTTASIAEGIHEPQNEYAIKTRNGTRMKSIERMLTKPQPSTRPRRQKAVTKTKRGRGAK</sequence>
<evidence type="ECO:0000313" key="2">
    <source>
        <dbReference type="EMBL" id="KAG1326442.1"/>
    </source>
</evidence>
<organism evidence="2 3">
    <name type="scientific">Cocos nucifera</name>
    <name type="common">Coconut palm</name>
    <dbReference type="NCBI Taxonomy" id="13894"/>
    <lineage>
        <taxon>Eukaryota</taxon>
        <taxon>Viridiplantae</taxon>
        <taxon>Streptophyta</taxon>
        <taxon>Embryophyta</taxon>
        <taxon>Tracheophyta</taxon>
        <taxon>Spermatophyta</taxon>
        <taxon>Magnoliopsida</taxon>
        <taxon>Liliopsida</taxon>
        <taxon>Arecaceae</taxon>
        <taxon>Arecoideae</taxon>
        <taxon>Cocoseae</taxon>
        <taxon>Attaleinae</taxon>
        <taxon>Cocos</taxon>
    </lineage>
</organism>
<accession>A0A8K0MU39</accession>
<comment type="caution">
    <text evidence="2">The sequence shown here is derived from an EMBL/GenBank/DDBJ whole genome shotgun (WGS) entry which is preliminary data.</text>
</comment>
<dbReference type="PANTHER" id="PTHR33416:SF37">
    <property type="entry name" value="OS04G0655600 PROTEIN"/>
    <property type="match status" value="1"/>
</dbReference>
<dbReference type="Proteomes" id="UP000797356">
    <property type="component" value="Chromosome 1"/>
</dbReference>
<dbReference type="GO" id="GO:0005635">
    <property type="term" value="C:nuclear envelope"/>
    <property type="evidence" value="ECO:0007669"/>
    <property type="project" value="TreeGrafter"/>
</dbReference>
<dbReference type="AlphaFoldDB" id="A0A8K0MU39"/>
<evidence type="ECO:0000313" key="3">
    <source>
        <dbReference type="Proteomes" id="UP000797356"/>
    </source>
</evidence>
<evidence type="ECO:0000256" key="1">
    <source>
        <dbReference type="SAM" id="MobiDB-lite"/>
    </source>
</evidence>
<protein>
    <submittedName>
        <fullName evidence="2">Protein KAKU4</fullName>
    </submittedName>
</protein>
<dbReference type="EMBL" id="CM017872">
    <property type="protein sequence ID" value="KAG1326442.1"/>
    <property type="molecule type" value="Genomic_DNA"/>
</dbReference>
<reference evidence="2" key="1">
    <citation type="journal article" date="2017" name="Gigascience">
        <title>The genome draft of coconut (Cocos nucifera).</title>
        <authorList>
            <person name="Xiao Y."/>
            <person name="Xu P."/>
            <person name="Fan H."/>
            <person name="Baudouin L."/>
            <person name="Xia W."/>
            <person name="Bocs S."/>
            <person name="Xu J."/>
            <person name="Li Q."/>
            <person name="Guo A."/>
            <person name="Zhou L."/>
            <person name="Li J."/>
            <person name="Wu Y."/>
            <person name="Ma Z."/>
            <person name="Armero A."/>
            <person name="Issali A.E."/>
            <person name="Liu N."/>
            <person name="Peng M."/>
            <person name="Yang Y."/>
        </authorList>
    </citation>
    <scope>NUCLEOTIDE SEQUENCE</scope>
    <source>
        <tissue evidence="2">Spear leaf of Hainan Tall coconut</tissue>
    </source>
</reference>
<dbReference type="PANTHER" id="PTHR33416">
    <property type="entry name" value="NUCLEAR PORE COMPLEX PROTEIN NUP1"/>
    <property type="match status" value="1"/>
</dbReference>
<keyword evidence="3" id="KW-1185">Reference proteome</keyword>
<proteinExistence type="predicted"/>
<feature type="compositionally biased region" description="Polar residues" evidence="1">
    <location>
        <begin position="472"/>
        <end position="501"/>
    </location>
</feature>